<feature type="domain" description="RRM" evidence="4">
    <location>
        <begin position="129"/>
        <end position="201"/>
    </location>
</feature>
<evidence type="ECO:0000256" key="3">
    <source>
        <dbReference type="PROSITE-ProRule" id="PRU00176"/>
    </source>
</evidence>
<dbReference type="GO" id="GO:0000398">
    <property type="term" value="P:mRNA splicing, via spliceosome"/>
    <property type="evidence" value="ECO:0007669"/>
    <property type="project" value="TreeGrafter"/>
</dbReference>
<organism evidence="5 6">
    <name type="scientific">Macrostomum lignano</name>
    <dbReference type="NCBI Taxonomy" id="282301"/>
    <lineage>
        <taxon>Eukaryota</taxon>
        <taxon>Metazoa</taxon>
        <taxon>Spiralia</taxon>
        <taxon>Lophotrochozoa</taxon>
        <taxon>Platyhelminthes</taxon>
        <taxon>Rhabditophora</taxon>
        <taxon>Macrostomorpha</taxon>
        <taxon>Macrostomida</taxon>
        <taxon>Macrostomidae</taxon>
        <taxon>Macrostomum</taxon>
    </lineage>
</organism>
<keyword evidence="3" id="KW-0694">RNA-binding</keyword>
<dbReference type="GO" id="GO:0003723">
    <property type="term" value="F:RNA binding"/>
    <property type="evidence" value="ECO:0007669"/>
    <property type="project" value="UniProtKB-UniRule"/>
</dbReference>
<dbReference type="SMART" id="SM00360">
    <property type="entry name" value="RRM"/>
    <property type="match status" value="1"/>
</dbReference>
<dbReference type="PANTHER" id="PTHR13948">
    <property type="entry name" value="RNA-BINDING PROTEIN"/>
    <property type="match status" value="1"/>
</dbReference>
<dbReference type="Gene3D" id="3.30.70.330">
    <property type="match status" value="1"/>
</dbReference>
<evidence type="ECO:0000313" key="5">
    <source>
        <dbReference type="Proteomes" id="UP000095280"/>
    </source>
</evidence>
<dbReference type="GO" id="GO:0005634">
    <property type="term" value="C:nucleus"/>
    <property type="evidence" value="ECO:0007669"/>
    <property type="project" value="UniProtKB-SubCell"/>
</dbReference>
<evidence type="ECO:0000256" key="1">
    <source>
        <dbReference type="ARBA" id="ARBA00004123"/>
    </source>
</evidence>
<dbReference type="InterPro" id="IPR012677">
    <property type="entry name" value="Nucleotide-bd_a/b_plait_sf"/>
</dbReference>
<dbReference type="PANTHER" id="PTHR13948:SF3">
    <property type="entry name" value="FI21118P1"/>
    <property type="match status" value="1"/>
</dbReference>
<keyword evidence="2" id="KW-0539">Nucleus</keyword>
<dbReference type="SUPFAM" id="SSF54928">
    <property type="entry name" value="RNA-binding domain, RBD"/>
    <property type="match status" value="1"/>
</dbReference>
<protein>
    <submittedName>
        <fullName evidence="6">RRM domain-containing protein</fullName>
    </submittedName>
</protein>
<reference evidence="6" key="1">
    <citation type="submission" date="2016-11" db="UniProtKB">
        <authorList>
            <consortium name="WormBaseParasite"/>
        </authorList>
    </citation>
    <scope>IDENTIFICATION</scope>
</reference>
<comment type="subcellular location">
    <subcellularLocation>
        <location evidence="1">Nucleus</location>
    </subcellularLocation>
</comment>
<evidence type="ECO:0000313" key="6">
    <source>
        <dbReference type="WBParaSite" id="maker-uti_cns_0006490-snap-gene-0.7-mRNA-1"/>
    </source>
</evidence>
<dbReference type="PROSITE" id="PS50102">
    <property type="entry name" value="RRM"/>
    <property type="match status" value="1"/>
</dbReference>
<evidence type="ECO:0000259" key="4">
    <source>
        <dbReference type="PROSITE" id="PS50102"/>
    </source>
</evidence>
<name>A0A1I8HJ16_9PLAT</name>
<dbReference type="Proteomes" id="UP000095280">
    <property type="component" value="Unplaced"/>
</dbReference>
<dbReference type="WBParaSite" id="maker-uti_cns_0006490-snap-gene-0.7-mRNA-1">
    <property type="protein sequence ID" value="maker-uti_cns_0006490-snap-gene-0.7-mRNA-1"/>
    <property type="gene ID" value="maker-uti_cns_0006490-snap-gene-0.7"/>
</dbReference>
<sequence length="230" mass="24311">MPTRITAVKKLPLSQIPTLGRLAAVDELEPEAAVAAAADQEVGIVADGVAVVPAVGLEVAAEVVAAADVGNIDRIGTIETGIEIEIQIETGIENEEEIATGPDRVTGIGIGTVTGIGTWVAACPGRATTTVMVRGLPDAVTEDMICARLAQDSILSKEIRLVRDKKTGQSRGFAFVEFDTVPQAQAWMESQQVIRIFKEAEVSPFKLIYAIFINKKSSLRRRVGSAGDTG</sequence>
<dbReference type="Pfam" id="PF00076">
    <property type="entry name" value="RRM_1"/>
    <property type="match status" value="1"/>
</dbReference>
<evidence type="ECO:0000256" key="2">
    <source>
        <dbReference type="ARBA" id="ARBA00023242"/>
    </source>
</evidence>
<dbReference type="InterPro" id="IPR000504">
    <property type="entry name" value="RRM_dom"/>
</dbReference>
<keyword evidence="5" id="KW-1185">Reference proteome</keyword>
<accession>A0A1I8HJ16</accession>
<dbReference type="InterPro" id="IPR035979">
    <property type="entry name" value="RBD_domain_sf"/>
</dbReference>
<proteinExistence type="predicted"/>
<dbReference type="AlphaFoldDB" id="A0A1I8HJ16"/>